<dbReference type="PANTHER" id="PTHR47453:SF1">
    <property type="entry name" value="PHOSPHOGLUCAN, WATER DIKINASE, CHLOROPLASTIC"/>
    <property type="match status" value="1"/>
</dbReference>
<evidence type="ECO:0000313" key="3">
    <source>
        <dbReference type="Proteomes" id="UP000002139"/>
    </source>
</evidence>
<dbReference type="STRING" id="448385.sce5363"/>
<name>A9FXL3_SORC5</name>
<dbReference type="Gene3D" id="2.60.40.1260">
    <property type="entry name" value="Lamin Tail domain"/>
    <property type="match status" value="1"/>
</dbReference>
<protein>
    <recommendedName>
        <fullName evidence="1">LTD domain-containing protein</fullName>
    </recommendedName>
</protein>
<organism evidence="2 3">
    <name type="scientific">Sorangium cellulosum (strain So ce56)</name>
    <name type="common">Polyangium cellulosum (strain So ce56)</name>
    <dbReference type="NCBI Taxonomy" id="448385"/>
    <lineage>
        <taxon>Bacteria</taxon>
        <taxon>Pseudomonadati</taxon>
        <taxon>Myxococcota</taxon>
        <taxon>Polyangia</taxon>
        <taxon>Polyangiales</taxon>
        <taxon>Polyangiaceae</taxon>
        <taxon>Sorangium</taxon>
    </lineage>
</organism>
<accession>A9FXL3</accession>
<dbReference type="GO" id="GO:0016301">
    <property type="term" value="F:kinase activity"/>
    <property type="evidence" value="ECO:0007669"/>
    <property type="project" value="InterPro"/>
</dbReference>
<feature type="domain" description="LTD" evidence="1">
    <location>
        <begin position="52"/>
        <end position="219"/>
    </location>
</feature>
<dbReference type="BioCyc" id="SCEL448385:SCE_RS27520-MONOMER"/>
<keyword evidence="3" id="KW-1185">Reference proteome</keyword>
<dbReference type="eggNOG" id="COG0574">
    <property type="taxonomic scope" value="Bacteria"/>
</dbReference>
<dbReference type="InterPro" id="IPR013815">
    <property type="entry name" value="ATP_grasp_subdomain_1"/>
</dbReference>
<evidence type="ECO:0000313" key="2">
    <source>
        <dbReference type="EMBL" id="CAN95526.1"/>
    </source>
</evidence>
<dbReference type="HOGENOM" id="CLU_299943_0_0_7"/>
<dbReference type="InterPro" id="IPR001322">
    <property type="entry name" value="Lamin_tail_dom"/>
</dbReference>
<reference evidence="2 3" key="1">
    <citation type="journal article" date="2007" name="Nat. Biotechnol.">
        <title>Complete genome sequence of the myxobacterium Sorangium cellulosum.</title>
        <authorList>
            <person name="Schneiker S."/>
            <person name="Perlova O."/>
            <person name="Kaiser O."/>
            <person name="Gerth K."/>
            <person name="Alici A."/>
            <person name="Altmeyer M.O."/>
            <person name="Bartels D."/>
            <person name="Bekel T."/>
            <person name="Beyer S."/>
            <person name="Bode E."/>
            <person name="Bode H.B."/>
            <person name="Bolten C.J."/>
            <person name="Choudhuri J.V."/>
            <person name="Doss S."/>
            <person name="Elnakady Y.A."/>
            <person name="Frank B."/>
            <person name="Gaigalat L."/>
            <person name="Goesmann A."/>
            <person name="Groeger C."/>
            <person name="Gross F."/>
            <person name="Jelsbak L."/>
            <person name="Jelsbak L."/>
            <person name="Kalinowski J."/>
            <person name="Kegler C."/>
            <person name="Knauber T."/>
            <person name="Konietzny S."/>
            <person name="Kopp M."/>
            <person name="Krause L."/>
            <person name="Krug D."/>
            <person name="Linke B."/>
            <person name="Mahmud T."/>
            <person name="Martinez-Arias R."/>
            <person name="McHardy A.C."/>
            <person name="Merai M."/>
            <person name="Meyer F."/>
            <person name="Mormann S."/>
            <person name="Munoz-Dorado J."/>
            <person name="Perez J."/>
            <person name="Pradella S."/>
            <person name="Rachid S."/>
            <person name="Raddatz G."/>
            <person name="Rosenau F."/>
            <person name="Rueckert C."/>
            <person name="Sasse F."/>
            <person name="Scharfe M."/>
            <person name="Schuster S.C."/>
            <person name="Suen G."/>
            <person name="Treuner-Lange A."/>
            <person name="Velicer G.J."/>
            <person name="Vorholter F.-J."/>
            <person name="Weissman K.J."/>
            <person name="Welch R.D."/>
            <person name="Wenzel S.C."/>
            <person name="Whitworth D.E."/>
            <person name="Wilhelm S."/>
            <person name="Wittmann C."/>
            <person name="Bloecker H."/>
            <person name="Puehler A."/>
            <person name="Mueller R."/>
        </authorList>
    </citation>
    <scope>NUCLEOTIDE SEQUENCE [LARGE SCALE GENOMIC DNA]</scope>
    <source>
        <strain evidence="3">So ce56</strain>
    </source>
</reference>
<dbReference type="PANTHER" id="PTHR47453">
    <property type="entry name" value="PHOSPHOGLUCAN, WATER DIKINASE, CHLOROPLASTIC"/>
    <property type="match status" value="1"/>
</dbReference>
<sequence length="1023" mass="110377">MMERSPSDHVHPWSQPRVGAALLSLALGVGCSGETRLPTEEHPPKPEVCDFELPVAAAPALSGDLRINEVMTGNDGAWVDEVGETDDFIELVNIGQRALDLGEYALSDKSGKATRLPKLTLGPGRTALFWADDTPEQGPLHLPFKLSNSGARVALWSASCELADLVNVPELPRSESYARLPDGTGEPSICRYATPERENGETCGPPDPPNLDDSIRFAPFQWPEPFPAIAGPLVISELSLRPAGFVEVLNASGAPVALDGFALRLAALSPGQAPPGADAGVLLAWPDASVTLAPGERVSVPVGASETAELEASPDFEGVATLWREDSPEPSDRIDFMAWPEGASLARVPDATGAPRFCAAASPGAANEGCAQLPGRELASGRAHRLETAADFAELAEGGTAVGELGVKFVVDMAANDTVHLLSTRKWALHYTFVREQIRKEPHLDRCDPAQAAEFNVGWGVFSQTEYFRSEGRRYLLGTLVEHTNGAKTVEFSPGDQIVGEQMRRAFFAAMKAVPDPEAWAIRPTEGRQILELRAIEGTAPIVGPNAPYKGLTYQSLNPAEGFGTLTFVPARDLETAELGPNVIVVTDDVPNETAFMGGLITEAFQTPLAHVNVLARGRGTPNMALRGARDDARLKALFGKLVRLEVRASDFDIREATAQEADAYWEKRKPTGARLSPALDRSVRGIVPLDAAGYAMGDSIGSKAAGMAELYRVSGVGQYCPLDLLPLYVPPAAFAIPFSHYMDHFEASGAAELLAELEQDPEFRADPHAHAEGLAEVRARMLAHPVDPAILSEVTGAIEQRFGGDRVRLRSSSNTEDLATFNGAGLHTSTSGDLDAESSSIEDALRTVWASLWNTRAYDEREFGHVEQARAAMAVLVHQAWQSERAQGVAISRNALDATRDSQYYINAQIGEASVTNPAPGVTSDEIVYTPPPRTIKAEYHTRSSLSRGRDVLSFPEVQRLGCVLESVHAHYRPLVDPKGENRLYAMQIEWKLIGPERRLLVKQARPYSFGTLEAPGDCREY</sequence>
<dbReference type="Proteomes" id="UP000002139">
    <property type="component" value="Chromosome"/>
</dbReference>
<dbReference type="PROSITE" id="PS51257">
    <property type="entry name" value="PROKAR_LIPOPROTEIN"/>
    <property type="match status" value="1"/>
</dbReference>
<evidence type="ECO:0000259" key="1">
    <source>
        <dbReference type="PROSITE" id="PS51841"/>
    </source>
</evidence>
<dbReference type="EMBL" id="AM746676">
    <property type="protein sequence ID" value="CAN95526.1"/>
    <property type="molecule type" value="Genomic_DNA"/>
</dbReference>
<dbReference type="SUPFAM" id="SSF56059">
    <property type="entry name" value="Glutathione synthetase ATP-binding domain-like"/>
    <property type="match status" value="1"/>
</dbReference>
<dbReference type="Pfam" id="PF01326">
    <property type="entry name" value="PPDK_N"/>
    <property type="match status" value="1"/>
</dbReference>
<dbReference type="InterPro" id="IPR002192">
    <property type="entry name" value="PPDK_AMP/ATP-bd"/>
</dbReference>
<dbReference type="Pfam" id="PF00932">
    <property type="entry name" value="LTD"/>
    <property type="match status" value="1"/>
</dbReference>
<dbReference type="AlphaFoldDB" id="A9FXL3"/>
<dbReference type="GO" id="GO:0005524">
    <property type="term" value="F:ATP binding"/>
    <property type="evidence" value="ECO:0007669"/>
    <property type="project" value="InterPro"/>
</dbReference>
<gene>
    <name evidence="2" type="ordered locus">sce5363</name>
</gene>
<proteinExistence type="predicted"/>
<dbReference type="Gene3D" id="3.30.1490.20">
    <property type="entry name" value="ATP-grasp fold, A domain"/>
    <property type="match status" value="1"/>
</dbReference>
<dbReference type="InterPro" id="IPR036415">
    <property type="entry name" value="Lamin_tail_dom_sf"/>
</dbReference>
<dbReference type="KEGG" id="scl:sce5363"/>
<dbReference type="SUPFAM" id="SSF74853">
    <property type="entry name" value="Lamin A/C globular tail domain"/>
    <property type="match status" value="1"/>
</dbReference>
<dbReference type="PROSITE" id="PS51841">
    <property type="entry name" value="LTD"/>
    <property type="match status" value="1"/>
</dbReference>